<feature type="compositionally biased region" description="Polar residues" evidence="1">
    <location>
        <begin position="1"/>
        <end position="20"/>
    </location>
</feature>
<keyword evidence="3" id="KW-1185">Reference proteome</keyword>
<organism evidence="2 3">
    <name type="scientific">Mizuhopecten yessoensis</name>
    <name type="common">Japanese scallop</name>
    <name type="synonym">Patinopecten yessoensis</name>
    <dbReference type="NCBI Taxonomy" id="6573"/>
    <lineage>
        <taxon>Eukaryota</taxon>
        <taxon>Metazoa</taxon>
        <taxon>Spiralia</taxon>
        <taxon>Lophotrochozoa</taxon>
        <taxon>Mollusca</taxon>
        <taxon>Bivalvia</taxon>
        <taxon>Autobranchia</taxon>
        <taxon>Pteriomorphia</taxon>
        <taxon>Pectinida</taxon>
        <taxon>Pectinoidea</taxon>
        <taxon>Pectinidae</taxon>
        <taxon>Mizuhopecten</taxon>
    </lineage>
</organism>
<sequence>MHQTANTQGQDTNVKSIQTRTNRKGHNQDLDKMIPSRFYTFHRVLAESKIKSNASNTGLYAVLARRMFVTTVRDVDITVKSDSNRESRILDVKVEQTNFD</sequence>
<protein>
    <submittedName>
        <fullName evidence="2">Uncharacterized protein</fullName>
    </submittedName>
</protein>
<dbReference type="Proteomes" id="UP000242188">
    <property type="component" value="Unassembled WGS sequence"/>
</dbReference>
<reference evidence="2 3" key="1">
    <citation type="journal article" date="2017" name="Nat. Ecol. Evol.">
        <title>Scallop genome provides insights into evolution of bilaterian karyotype and development.</title>
        <authorList>
            <person name="Wang S."/>
            <person name="Zhang J."/>
            <person name="Jiao W."/>
            <person name="Li J."/>
            <person name="Xun X."/>
            <person name="Sun Y."/>
            <person name="Guo X."/>
            <person name="Huan P."/>
            <person name="Dong B."/>
            <person name="Zhang L."/>
            <person name="Hu X."/>
            <person name="Sun X."/>
            <person name="Wang J."/>
            <person name="Zhao C."/>
            <person name="Wang Y."/>
            <person name="Wang D."/>
            <person name="Huang X."/>
            <person name="Wang R."/>
            <person name="Lv J."/>
            <person name="Li Y."/>
            <person name="Zhang Z."/>
            <person name="Liu B."/>
            <person name="Lu W."/>
            <person name="Hui Y."/>
            <person name="Liang J."/>
            <person name="Zhou Z."/>
            <person name="Hou R."/>
            <person name="Li X."/>
            <person name="Liu Y."/>
            <person name="Li H."/>
            <person name="Ning X."/>
            <person name="Lin Y."/>
            <person name="Zhao L."/>
            <person name="Xing Q."/>
            <person name="Dou J."/>
            <person name="Li Y."/>
            <person name="Mao J."/>
            <person name="Guo H."/>
            <person name="Dou H."/>
            <person name="Li T."/>
            <person name="Mu C."/>
            <person name="Jiang W."/>
            <person name="Fu Q."/>
            <person name="Fu X."/>
            <person name="Miao Y."/>
            <person name="Liu J."/>
            <person name="Yu Q."/>
            <person name="Li R."/>
            <person name="Liao H."/>
            <person name="Li X."/>
            <person name="Kong Y."/>
            <person name="Jiang Z."/>
            <person name="Chourrout D."/>
            <person name="Li R."/>
            <person name="Bao Z."/>
        </authorList>
    </citation>
    <scope>NUCLEOTIDE SEQUENCE [LARGE SCALE GENOMIC DNA]</scope>
    <source>
        <strain evidence="2 3">PY_sf001</strain>
    </source>
</reference>
<evidence type="ECO:0000313" key="2">
    <source>
        <dbReference type="EMBL" id="OWF46024.1"/>
    </source>
</evidence>
<proteinExistence type="predicted"/>
<evidence type="ECO:0000313" key="3">
    <source>
        <dbReference type="Proteomes" id="UP000242188"/>
    </source>
</evidence>
<name>A0A210QBB1_MIZYE</name>
<evidence type="ECO:0000256" key="1">
    <source>
        <dbReference type="SAM" id="MobiDB-lite"/>
    </source>
</evidence>
<accession>A0A210QBB1</accession>
<feature type="region of interest" description="Disordered" evidence="1">
    <location>
        <begin position="1"/>
        <end position="31"/>
    </location>
</feature>
<dbReference type="EMBL" id="NEDP02004312">
    <property type="protein sequence ID" value="OWF46024.1"/>
    <property type="molecule type" value="Genomic_DNA"/>
</dbReference>
<gene>
    <name evidence="2" type="ORF">KP79_PYT01486</name>
</gene>
<comment type="caution">
    <text evidence="2">The sequence shown here is derived from an EMBL/GenBank/DDBJ whole genome shotgun (WGS) entry which is preliminary data.</text>
</comment>
<dbReference type="AlphaFoldDB" id="A0A210QBB1"/>